<feature type="transmembrane region" description="Helical" evidence="6">
    <location>
        <begin position="201"/>
        <end position="222"/>
    </location>
</feature>
<evidence type="ECO:0000256" key="1">
    <source>
        <dbReference type="ARBA" id="ARBA00004651"/>
    </source>
</evidence>
<dbReference type="Proteomes" id="UP000650524">
    <property type="component" value="Unassembled WGS sequence"/>
</dbReference>
<feature type="transmembrane region" description="Helical" evidence="6">
    <location>
        <begin position="276"/>
        <end position="300"/>
    </location>
</feature>
<feature type="transmembrane region" description="Helical" evidence="6">
    <location>
        <begin position="155"/>
        <end position="173"/>
    </location>
</feature>
<organism evidence="7 8">
    <name type="scientific">Candidatus Desulfacyla euxinica</name>
    <dbReference type="NCBI Taxonomy" id="2841693"/>
    <lineage>
        <taxon>Bacteria</taxon>
        <taxon>Deltaproteobacteria</taxon>
        <taxon>Candidatus Desulfacyla</taxon>
    </lineage>
</organism>
<name>A0A8J6MXE4_9DELT</name>
<keyword evidence="5 6" id="KW-0472">Membrane</keyword>
<feature type="transmembrane region" description="Helical" evidence="6">
    <location>
        <begin position="43"/>
        <end position="65"/>
    </location>
</feature>
<feature type="transmembrane region" description="Helical" evidence="6">
    <location>
        <begin position="116"/>
        <end position="143"/>
    </location>
</feature>
<dbReference type="Pfam" id="PF03706">
    <property type="entry name" value="LPG_synthase_TM"/>
    <property type="match status" value="1"/>
</dbReference>
<feature type="transmembrane region" description="Helical" evidence="6">
    <location>
        <begin position="77"/>
        <end position="96"/>
    </location>
</feature>
<evidence type="ECO:0000256" key="6">
    <source>
        <dbReference type="SAM" id="Phobius"/>
    </source>
</evidence>
<comment type="caution">
    <text evidence="7">The sequence shown here is derived from an EMBL/GenBank/DDBJ whole genome shotgun (WGS) entry which is preliminary data.</text>
</comment>
<dbReference type="EMBL" id="JACNJD010000152">
    <property type="protein sequence ID" value="MBC8176667.1"/>
    <property type="molecule type" value="Genomic_DNA"/>
</dbReference>
<gene>
    <name evidence="7" type="ORF">H8E19_04610</name>
</gene>
<dbReference type="PANTHER" id="PTHR40277:SF1">
    <property type="entry name" value="BLL5419 PROTEIN"/>
    <property type="match status" value="1"/>
</dbReference>
<keyword evidence="2" id="KW-1003">Cell membrane</keyword>
<dbReference type="InterPro" id="IPR022791">
    <property type="entry name" value="L-PG_synthase/AglD"/>
</dbReference>
<evidence type="ECO:0000256" key="3">
    <source>
        <dbReference type="ARBA" id="ARBA00022692"/>
    </source>
</evidence>
<sequence length="311" mass="34535">MRKDIRRKAGNLIRIGISAGLLIWLFSRFDLKGVLTYFENLQISIWVVACLMSLVAQVLSSMRWWILSNTFSFPGRWSTYLGFYFVGMFFNLFLPTGIGGDLFKIHFLSREKGRRFLAAFTVVGDRFFGLITMLFMGAAAVKIWPDLLPEPFRDFLYISALIILAALLGLPFFQRVIKGILPGFSRHLEGLLILWQRPQRLFAVLGLSFCLQALGIGAIALLGAGIGIKLPLSFYFASLPLVFIITLIPISFNGIGVREGAFIYFFGLKGVEAEPALGLGLLFFSVQVALSLLGGVAYAAGLHRRSIMKSA</sequence>
<evidence type="ECO:0000256" key="5">
    <source>
        <dbReference type="ARBA" id="ARBA00023136"/>
    </source>
</evidence>
<evidence type="ECO:0000313" key="8">
    <source>
        <dbReference type="Proteomes" id="UP000650524"/>
    </source>
</evidence>
<comment type="subcellular location">
    <subcellularLocation>
        <location evidence="1">Cell membrane</location>
        <topology evidence="1">Multi-pass membrane protein</topology>
    </subcellularLocation>
</comment>
<feature type="transmembrane region" description="Helical" evidence="6">
    <location>
        <begin position="12"/>
        <end position="31"/>
    </location>
</feature>
<keyword evidence="4 6" id="KW-1133">Transmembrane helix</keyword>
<evidence type="ECO:0000256" key="4">
    <source>
        <dbReference type="ARBA" id="ARBA00022989"/>
    </source>
</evidence>
<protein>
    <submittedName>
        <fullName evidence="7">Flippase-like domain-containing protein</fullName>
    </submittedName>
</protein>
<accession>A0A8J6MXE4</accession>
<reference evidence="7 8" key="1">
    <citation type="submission" date="2020-08" db="EMBL/GenBank/DDBJ databases">
        <title>Bridging the membrane lipid divide: bacteria of the FCB group superphylum have the potential to synthesize archaeal ether lipids.</title>
        <authorList>
            <person name="Villanueva L."/>
            <person name="Von Meijenfeldt F.A.B."/>
            <person name="Westbye A.B."/>
            <person name="Yadav S."/>
            <person name="Hopmans E.C."/>
            <person name="Dutilh B.E."/>
            <person name="Sinninghe Damste J.S."/>
        </authorList>
    </citation>
    <scope>NUCLEOTIDE SEQUENCE [LARGE SCALE GENOMIC DNA]</scope>
    <source>
        <strain evidence="7">NIOZ-UU27</strain>
    </source>
</reference>
<dbReference type="GO" id="GO:0005886">
    <property type="term" value="C:plasma membrane"/>
    <property type="evidence" value="ECO:0007669"/>
    <property type="project" value="UniProtKB-SubCell"/>
</dbReference>
<dbReference type="PANTHER" id="PTHR40277">
    <property type="entry name" value="BLL5419 PROTEIN"/>
    <property type="match status" value="1"/>
</dbReference>
<evidence type="ECO:0000256" key="2">
    <source>
        <dbReference type="ARBA" id="ARBA00022475"/>
    </source>
</evidence>
<proteinExistence type="predicted"/>
<evidence type="ECO:0000313" key="7">
    <source>
        <dbReference type="EMBL" id="MBC8176667.1"/>
    </source>
</evidence>
<keyword evidence="3 6" id="KW-0812">Transmembrane</keyword>
<dbReference type="AlphaFoldDB" id="A0A8J6MXE4"/>
<feature type="transmembrane region" description="Helical" evidence="6">
    <location>
        <begin position="234"/>
        <end position="256"/>
    </location>
</feature>